<dbReference type="InterPro" id="IPR001851">
    <property type="entry name" value="ABC_transp_permease"/>
</dbReference>
<keyword evidence="3 6" id="KW-0812">Transmembrane</keyword>
<dbReference type="Proteomes" id="UP000006055">
    <property type="component" value="Chromosome"/>
</dbReference>
<evidence type="ECO:0000256" key="3">
    <source>
        <dbReference type="ARBA" id="ARBA00022692"/>
    </source>
</evidence>
<feature type="transmembrane region" description="Helical" evidence="6">
    <location>
        <begin position="120"/>
        <end position="142"/>
    </location>
</feature>
<protein>
    <submittedName>
        <fullName evidence="7">Amino acid/amide ABC transporter membrane protein 2, HAAT family</fullName>
    </submittedName>
</protein>
<name>I4C5L0_DESTA</name>
<dbReference type="RefSeq" id="WP_014809994.1">
    <property type="nucleotide sequence ID" value="NC_018025.1"/>
</dbReference>
<feature type="transmembrane region" description="Helical" evidence="6">
    <location>
        <begin position="66"/>
        <end position="86"/>
    </location>
</feature>
<gene>
    <name evidence="7" type="ordered locus">Desti_2153</name>
</gene>
<dbReference type="PATRIC" id="fig|706587.4.peg.2477"/>
<dbReference type="STRING" id="706587.Desti_2153"/>
<feature type="transmembrane region" description="Helical" evidence="6">
    <location>
        <begin position="284"/>
        <end position="305"/>
    </location>
</feature>
<evidence type="ECO:0000313" key="7">
    <source>
        <dbReference type="EMBL" id="AFM24851.1"/>
    </source>
</evidence>
<feature type="transmembrane region" description="Helical" evidence="6">
    <location>
        <begin position="35"/>
        <end position="54"/>
    </location>
</feature>
<evidence type="ECO:0000256" key="2">
    <source>
        <dbReference type="ARBA" id="ARBA00022475"/>
    </source>
</evidence>
<dbReference type="GO" id="GO:0005886">
    <property type="term" value="C:plasma membrane"/>
    <property type="evidence" value="ECO:0007669"/>
    <property type="project" value="UniProtKB-SubCell"/>
</dbReference>
<keyword evidence="8" id="KW-1185">Reference proteome</keyword>
<dbReference type="Pfam" id="PF02653">
    <property type="entry name" value="BPD_transp_2"/>
    <property type="match status" value="1"/>
</dbReference>
<dbReference type="HOGENOM" id="CLU_031365_2_0_7"/>
<dbReference type="KEGG" id="dti:Desti_2153"/>
<dbReference type="PANTHER" id="PTHR30482">
    <property type="entry name" value="HIGH-AFFINITY BRANCHED-CHAIN AMINO ACID TRANSPORT SYSTEM PERMEASE"/>
    <property type="match status" value="1"/>
</dbReference>
<keyword evidence="5 6" id="KW-0472">Membrane</keyword>
<evidence type="ECO:0000313" key="8">
    <source>
        <dbReference type="Proteomes" id="UP000006055"/>
    </source>
</evidence>
<proteinExistence type="predicted"/>
<dbReference type="AlphaFoldDB" id="I4C5L0"/>
<dbReference type="eggNOG" id="COG4177">
    <property type="taxonomic scope" value="Bacteria"/>
</dbReference>
<feature type="transmembrane region" description="Helical" evidence="6">
    <location>
        <begin position="162"/>
        <end position="180"/>
    </location>
</feature>
<comment type="subcellular location">
    <subcellularLocation>
        <location evidence="1">Cell membrane</location>
        <topology evidence="1">Multi-pass membrane protein</topology>
    </subcellularLocation>
</comment>
<dbReference type="OrthoDB" id="9780757at2"/>
<accession>I4C5L0</accession>
<evidence type="ECO:0000256" key="5">
    <source>
        <dbReference type="ARBA" id="ARBA00023136"/>
    </source>
</evidence>
<feature type="transmembrane region" description="Helical" evidence="6">
    <location>
        <begin position="245"/>
        <end position="272"/>
    </location>
</feature>
<keyword evidence="2" id="KW-1003">Cell membrane</keyword>
<dbReference type="CDD" id="cd06581">
    <property type="entry name" value="TM_PBP1_LivM_like"/>
    <property type="match status" value="1"/>
</dbReference>
<dbReference type="PANTHER" id="PTHR30482:SF10">
    <property type="entry name" value="HIGH-AFFINITY BRANCHED-CHAIN AMINO ACID TRANSPORT PROTEIN BRAE"/>
    <property type="match status" value="1"/>
</dbReference>
<evidence type="ECO:0000256" key="6">
    <source>
        <dbReference type="SAM" id="Phobius"/>
    </source>
</evidence>
<dbReference type="GO" id="GO:0015658">
    <property type="term" value="F:branched-chain amino acid transmembrane transporter activity"/>
    <property type="evidence" value="ECO:0007669"/>
    <property type="project" value="InterPro"/>
</dbReference>
<keyword evidence="4 6" id="KW-1133">Transmembrane helix</keyword>
<reference evidence="8" key="1">
    <citation type="submission" date="2012-06" db="EMBL/GenBank/DDBJ databases">
        <title>Complete sequence of chromosome of Desulfomonile tiedjei DSM 6799.</title>
        <authorList>
            <person name="Lucas S."/>
            <person name="Copeland A."/>
            <person name="Lapidus A."/>
            <person name="Glavina del Rio T."/>
            <person name="Dalin E."/>
            <person name="Tice H."/>
            <person name="Bruce D."/>
            <person name="Goodwin L."/>
            <person name="Pitluck S."/>
            <person name="Peters L."/>
            <person name="Ovchinnikova G."/>
            <person name="Zeytun A."/>
            <person name="Lu M."/>
            <person name="Kyrpides N."/>
            <person name="Mavromatis K."/>
            <person name="Ivanova N."/>
            <person name="Brettin T."/>
            <person name="Detter J.C."/>
            <person name="Han C."/>
            <person name="Larimer F."/>
            <person name="Land M."/>
            <person name="Hauser L."/>
            <person name="Markowitz V."/>
            <person name="Cheng J.-F."/>
            <person name="Hugenholtz P."/>
            <person name="Woyke T."/>
            <person name="Wu D."/>
            <person name="Spring S."/>
            <person name="Schroeder M."/>
            <person name="Brambilla E."/>
            <person name="Klenk H.-P."/>
            <person name="Eisen J.A."/>
        </authorList>
    </citation>
    <scope>NUCLEOTIDE SEQUENCE [LARGE SCALE GENOMIC DNA]</scope>
    <source>
        <strain evidence="8">ATCC 49306 / DSM 6799 / DCB-1</strain>
    </source>
</reference>
<sequence>MKAKSWFLSWFRNEAPAGLIVLAAGFIFGVLSDQIFYIEIMTLAAIYAVFAMSWDILTGYTHDVNFGFAFFVGGAGYISGIANLRLGLSPALTIPLGALTAGIAGIIVGYLTLRLKGPYFAMVTLAFASILFKLAFLLYSYTGGEEGISGLTGLTSDPRHDFLVVWVITTAVYLLLRAYAKSKHGSILKAIRADEDATQSSGINTAYYKIEAFALSGFLGGIGGAVFAHSQMQVGPTMLSGHISILVVLLAMIGGMGTIVGPLIGAIALSLVNDYLRVIEQYRIVIYSGLLILLIYLAPEGLVNLRFVKRSKMLSFLFHGQEKM</sequence>
<organism evidence="7 8">
    <name type="scientific">Desulfomonile tiedjei (strain ATCC 49306 / DSM 6799 / DCB-1)</name>
    <dbReference type="NCBI Taxonomy" id="706587"/>
    <lineage>
        <taxon>Bacteria</taxon>
        <taxon>Pseudomonadati</taxon>
        <taxon>Thermodesulfobacteriota</taxon>
        <taxon>Desulfomonilia</taxon>
        <taxon>Desulfomonilales</taxon>
        <taxon>Desulfomonilaceae</taxon>
        <taxon>Desulfomonile</taxon>
    </lineage>
</organism>
<dbReference type="EMBL" id="CP003360">
    <property type="protein sequence ID" value="AFM24851.1"/>
    <property type="molecule type" value="Genomic_DNA"/>
</dbReference>
<evidence type="ECO:0000256" key="4">
    <source>
        <dbReference type="ARBA" id="ARBA00022989"/>
    </source>
</evidence>
<feature type="transmembrane region" description="Helical" evidence="6">
    <location>
        <begin position="92"/>
        <end position="113"/>
    </location>
</feature>
<evidence type="ECO:0000256" key="1">
    <source>
        <dbReference type="ARBA" id="ARBA00004651"/>
    </source>
</evidence>
<dbReference type="InterPro" id="IPR043428">
    <property type="entry name" value="LivM-like"/>
</dbReference>
<feature type="transmembrane region" description="Helical" evidence="6">
    <location>
        <begin position="7"/>
        <end position="29"/>
    </location>
</feature>